<sequence length="137" mass="14760">MALRHEAHSGNDDFGMKIAAVSKMAAATAGRRVLAEKSQVCSGALLQAHTGLESASSIIQEPAEPIDNQEELMPASGSRYQCIMMAKADPHKKCLLCLEETHISSTRRLRAAAEKVQKKKGGDKHKESQEETSISGT</sequence>
<organism evidence="1 2">
    <name type="scientific">Sphaerodactylus townsendi</name>
    <dbReference type="NCBI Taxonomy" id="933632"/>
    <lineage>
        <taxon>Eukaryota</taxon>
        <taxon>Metazoa</taxon>
        <taxon>Chordata</taxon>
        <taxon>Craniata</taxon>
        <taxon>Vertebrata</taxon>
        <taxon>Euteleostomi</taxon>
        <taxon>Lepidosauria</taxon>
        <taxon>Squamata</taxon>
        <taxon>Bifurcata</taxon>
        <taxon>Gekkota</taxon>
        <taxon>Sphaerodactylidae</taxon>
        <taxon>Sphaerodactylus</taxon>
    </lineage>
</organism>
<gene>
    <name evidence="1" type="ORF">K3G42_031014</name>
</gene>
<name>A0ACB8G5M0_9SAUR</name>
<keyword evidence="2" id="KW-1185">Reference proteome</keyword>
<dbReference type="EMBL" id="CM037615">
    <property type="protein sequence ID" value="KAH8014708.1"/>
    <property type="molecule type" value="Genomic_DNA"/>
</dbReference>
<dbReference type="Proteomes" id="UP000827872">
    <property type="component" value="Linkage Group LG02"/>
</dbReference>
<accession>A0ACB8G5M0</accession>
<protein>
    <submittedName>
        <fullName evidence="1">Uncharacterized protein</fullName>
    </submittedName>
</protein>
<evidence type="ECO:0000313" key="1">
    <source>
        <dbReference type="EMBL" id="KAH8014708.1"/>
    </source>
</evidence>
<comment type="caution">
    <text evidence="1">The sequence shown here is derived from an EMBL/GenBank/DDBJ whole genome shotgun (WGS) entry which is preliminary data.</text>
</comment>
<evidence type="ECO:0000313" key="2">
    <source>
        <dbReference type="Proteomes" id="UP000827872"/>
    </source>
</evidence>
<proteinExistence type="predicted"/>
<reference evidence="1" key="1">
    <citation type="submission" date="2021-08" db="EMBL/GenBank/DDBJ databases">
        <title>The first chromosome-level gecko genome reveals the dynamic sex chromosomes of Neotropical dwarf geckos (Sphaerodactylidae: Sphaerodactylus).</title>
        <authorList>
            <person name="Pinto B.J."/>
            <person name="Keating S.E."/>
            <person name="Gamble T."/>
        </authorList>
    </citation>
    <scope>NUCLEOTIDE SEQUENCE</scope>
    <source>
        <strain evidence="1">TG3544</strain>
    </source>
</reference>